<dbReference type="AlphaFoldDB" id="A0AAV7NMX6"/>
<name>A0AAV7NMX6_PLEWA</name>
<organism evidence="2 3">
    <name type="scientific">Pleurodeles waltl</name>
    <name type="common">Iberian ribbed newt</name>
    <dbReference type="NCBI Taxonomy" id="8319"/>
    <lineage>
        <taxon>Eukaryota</taxon>
        <taxon>Metazoa</taxon>
        <taxon>Chordata</taxon>
        <taxon>Craniata</taxon>
        <taxon>Vertebrata</taxon>
        <taxon>Euteleostomi</taxon>
        <taxon>Amphibia</taxon>
        <taxon>Batrachia</taxon>
        <taxon>Caudata</taxon>
        <taxon>Salamandroidea</taxon>
        <taxon>Salamandridae</taxon>
        <taxon>Pleurodelinae</taxon>
        <taxon>Pleurodeles</taxon>
    </lineage>
</organism>
<evidence type="ECO:0000256" key="1">
    <source>
        <dbReference type="SAM" id="SignalP"/>
    </source>
</evidence>
<proteinExistence type="predicted"/>
<protein>
    <submittedName>
        <fullName evidence="2">Uncharacterized protein</fullName>
    </submittedName>
</protein>
<feature type="chain" id="PRO_5043787361" evidence="1">
    <location>
        <begin position="17"/>
        <end position="90"/>
    </location>
</feature>
<dbReference type="EMBL" id="JANPWB010000012">
    <property type="protein sequence ID" value="KAJ1116454.1"/>
    <property type="molecule type" value="Genomic_DNA"/>
</dbReference>
<dbReference type="Proteomes" id="UP001066276">
    <property type="component" value="Chromosome 8"/>
</dbReference>
<comment type="caution">
    <text evidence="2">The sequence shown here is derived from an EMBL/GenBank/DDBJ whole genome shotgun (WGS) entry which is preliminary data.</text>
</comment>
<reference evidence="2" key="1">
    <citation type="journal article" date="2022" name="bioRxiv">
        <title>Sequencing and chromosome-scale assembly of the giantPleurodeles waltlgenome.</title>
        <authorList>
            <person name="Brown T."/>
            <person name="Elewa A."/>
            <person name="Iarovenko S."/>
            <person name="Subramanian E."/>
            <person name="Araus A.J."/>
            <person name="Petzold A."/>
            <person name="Susuki M."/>
            <person name="Suzuki K.-i.T."/>
            <person name="Hayashi T."/>
            <person name="Toyoda A."/>
            <person name="Oliveira C."/>
            <person name="Osipova E."/>
            <person name="Leigh N.D."/>
            <person name="Simon A."/>
            <person name="Yun M.H."/>
        </authorList>
    </citation>
    <scope>NUCLEOTIDE SEQUENCE</scope>
    <source>
        <strain evidence="2">20211129_DDA</strain>
        <tissue evidence="2">Liver</tissue>
    </source>
</reference>
<evidence type="ECO:0000313" key="2">
    <source>
        <dbReference type="EMBL" id="KAJ1116454.1"/>
    </source>
</evidence>
<keyword evidence="3" id="KW-1185">Reference proteome</keyword>
<sequence>MGWGCRLITWFMRALAYTQKDPLSATRRSWEADTSKELMKKEWEGVLLHPRKFNTRRRGRVGCLGFLLQTGYAADVSGCMIQDNFKYICS</sequence>
<keyword evidence="1" id="KW-0732">Signal</keyword>
<gene>
    <name evidence="2" type="ORF">NDU88_004665</name>
</gene>
<feature type="signal peptide" evidence="1">
    <location>
        <begin position="1"/>
        <end position="16"/>
    </location>
</feature>
<accession>A0AAV7NMX6</accession>
<evidence type="ECO:0000313" key="3">
    <source>
        <dbReference type="Proteomes" id="UP001066276"/>
    </source>
</evidence>